<dbReference type="PRINTS" id="PR00114">
    <property type="entry name" value="STPHPHTASE"/>
</dbReference>
<comment type="cofactor">
    <cofactor evidence="1">
        <name>Mn(2+)</name>
        <dbReference type="ChEBI" id="CHEBI:29035"/>
    </cofactor>
</comment>
<feature type="domain" description="Serine/threonine specific protein phosphatases" evidence="11">
    <location>
        <begin position="331"/>
        <end position="613"/>
    </location>
</feature>
<feature type="compositionally biased region" description="Low complexity" evidence="10">
    <location>
        <begin position="69"/>
        <end position="104"/>
    </location>
</feature>
<dbReference type="InterPro" id="IPR019734">
    <property type="entry name" value="TPR_rpt"/>
</dbReference>
<dbReference type="InterPro" id="IPR006186">
    <property type="entry name" value="Ser/Thr-sp_prot-phosphatase"/>
</dbReference>
<keyword evidence="4" id="KW-0479">Metal-binding</keyword>
<accession>A0A1X6P040</accession>
<dbReference type="CDD" id="cd07417">
    <property type="entry name" value="MPP_PP5_C"/>
    <property type="match status" value="1"/>
</dbReference>
<organism evidence="12 13">
    <name type="scientific">Porphyra umbilicalis</name>
    <name type="common">Purple laver</name>
    <name type="synonym">Red alga</name>
    <dbReference type="NCBI Taxonomy" id="2786"/>
    <lineage>
        <taxon>Eukaryota</taxon>
        <taxon>Rhodophyta</taxon>
        <taxon>Bangiophyceae</taxon>
        <taxon>Bangiales</taxon>
        <taxon>Bangiaceae</taxon>
        <taxon>Porphyra</taxon>
    </lineage>
</organism>
<dbReference type="InterPro" id="IPR011990">
    <property type="entry name" value="TPR-like_helical_dom_sf"/>
</dbReference>
<dbReference type="InterPro" id="IPR051134">
    <property type="entry name" value="PPP_phosphatase"/>
</dbReference>
<evidence type="ECO:0000256" key="8">
    <source>
        <dbReference type="ARBA" id="ARBA00023211"/>
    </source>
</evidence>
<evidence type="ECO:0000256" key="9">
    <source>
        <dbReference type="PIRSR" id="PIRSR033096-1"/>
    </source>
</evidence>
<evidence type="ECO:0000256" key="2">
    <source>
        <dbReference type="ARBA" id="ARBA00008786"/>
    </source>
</evidence>
<dbReference type="InterPro" id="IPR041753">
    <property type="entry name" value="PP5_C"/>
</dbReference>
<keyword evidence="8" id="KW-0464">Manganese</keyword>
<keyword evidence="7" id="KW-0802">TPR repeat</keyword>
<keyword evidence="5" id="KW-0677">Repeat</keyword>
<evidence type="ECO:0000256" key="7">
    <source>
        <dbReference type="ARBA" id="ARBA00022803"/>
    </source>
</evidence>
<evidence type="ECO:0000259" key="11">
    <source>
        <dbReference type="SMART" id="SM00156"/>
    </source>
</evidence>
<dbReference type="InterPro" id="IPR013235">
    <property type="entry name" value="PPP_dom"/>
</dbReference>
<dbReference type="InterPro" id="IPR029052">
    <property type="entry name" value="Metallo-depent_PP-like"/>
</dbReference>
<keyword evidence="6" id="KW-0378">Hydrolase</keyword>
<dbReference type="EC" id="3.1.3.16" evidence="3"/>
<reference evidence="12 13" key="1">
    <citation type="submission" date="2017-03" db="EMBL/GenBank/DDBJ databases">
        <title>WGS assembly of Porphyra umbilicalis.</title>
        <authorList>
            <person name="Brawley S.H."/>
            <person name="Blouin N.A."/>
            <person name="Ficko-Blean E."/>
            <person name="Wheeler G.L."/>
            <person name="Lohr M."/>
            <person name="Goodson H.V."/>
            <person name="Jenkins J.W."/>
            <person name="Blaby-Haas C.E."/>
            <person name="Helliwell K.E."/>
            <person name="Chan C."/>
            <person name="Marriage T."/>
            <person name="Bhattacharya D."/>
            <person name="Klein A.S."/>
            <person name="Badis Y."/>
            <person name="Brodie J."/>
            <person name="Cao Y."/>
            <person name="Collen J."/>
            <person name="Dittami S.M."/>
            <person name="Gachon C.M."/>
            <person name="Green B.R."/>
            <person name="Karpowicz S."/>
            <person name="Kim J.W."/>
            <person name="Kudahl U."/>
            <person name="Lin S."/>
            <person name="Michel G."/>
            <person name="Mittag M."/>
            <person name="Olson B.J."/>
            <person name="Pangilinan J."/>
            <person name="Peng Y."/>
            <person name="Qiu H."/>
            <person name="Shu S."/>
            <person name="Singer J.T."/>
            <person name="Smith A.G."/>
            <person name="Sprecher B.N."/>
            <person name="Wagner V."/>
            <person name="Wang W."/>
            <person name="Wang Z.-Y."/>
            <person name="Yan J."/>
            <person name="Yarish C."/>
            <person name="Zoeuner-Riek S."/>
            <person name="Zhuang Y."/>
            <person name="Zou Y."/>
            <person name="Lindquist E.A."/>
            <person name="Grimwood J."/>
            <person name="Barry K."/>
            <person name="Rokhsar D.S."/>
            <person name="Schmutz J."/>
            <person name="Stiller J.W."/>
            <person name="Grossman A.R."/>
            <person name="Prochnik S.E."/>
        </authorList>
    </citation>
    <scope>NUCLEOTIDE SEQUENCE [LARGE SCALE GENOMIC DNA]</scope>
    <source>
        <strain evidence="12">4086291</strain>
    </source>
</reference>
<dbReference type="SMART" id="SM00156">
    <property type="entry name" value="PP2Ac"/>
    <property type="match status" value="1"/>
</dbReference>
<dbReference type="SUPFAM" id="SSF48452">
    <property type="entry name" value="TPR-like"/>
    <property type="match status" value="1"/>
</dbReference>
<dbReference type="InterPro" id="IPR004843">
    <property type="entry name" value="Calcineurin-like_PHP"/>
</dbReference>
<comment type="similarity">
    <text evidence="2">Belongs to the PPP phosphatase family. PP-5 (PP-T) subfamily.</text>
</comment>
<dbReference type="SMART" id="SM00028">
    <property type="entry name" value="TPR"/>
    <property type="match status" value="3"/>
</dbReference>
<evidence type="ECO:0000256" key="3">
    <source>
        <dbReference type="ARBA" id="ARBA00013081"/>
    </source>
</evidence>
<dbReference type="PANTHER" id="PTHR45668:SF5">
    <property type="entry name" value="SERINE_THREONINE-PROTEIN PHOSPHATASE 5"/>
    <property type="match status" value="1"/>
</dbReference>
<dbReference type="GO" id="GO:0046872">
    <property type="term" value="F:metal ion binding"/>
    <property type="evidence" value="ECO:0007669"/>
    <property type="project" value="UniProtKB-KW"/>
</dbReference>
<sequence>MAGSTNVEELRSAAEALRQQANAAFRAHNVSAAEALYSEALDKLRLAAPPAPTASSAVGTSDAKKPAENGTATAAAAAGGTTNGSGVPPAPGAVATGATASGDDAPAEDDDDTVSTASSVSETHMPSDDESVPPPVAIAGVVNEHTGNGSLGELANGHTDQIEDADASAAAAALAKVLVKEVQSAMAVLLSNRALMRLRLEQYGAAETDASEAIGRDPRYVKAYYRRASASFALGHYRPALKDLKLVTRLVPSDQDAAAKLKECSRRAKEAAFSAAIDSATPASKPLSETFDVNDLVVEETYDGPRLGPDGAVDASFVASLISRFRSQKHLHARYAAQIILAARRLLVAELNIVTLRVDGTRPKVTVCGDTHGQFYDLLHIFELNGVPSAENPYLFNGDFVDRGSFSVEVIMTLLAYKVACPESMHLTRGNHETLSMNSVYGFQGEVKAKYSETLFKLFTETFRAMPLAYILDGTAVESGRRALVLHGGLFSKDGVTLADLQALNRDREPDSGLMAEMLWSDPQKERGWGPSKRGIGVAFGPDVTARFLDANNLALVVRSHEMKEEGYEAEAGGRLITIFSAPNYCDVQGNKGAFITFKSEMEPEFTQFSAVPHPNVRPMAYARDAALMGLL</sequence>
<name>A0A1X6P040_PORUM</name>
<dbReference type="Pfam" id="PF00149">
    <property type="entry name" value="Metallophos"/>
    <property type="match status" value="1"/>
</dbReference>
<gene>
    <name evidence="12" type="ORF">BU14_0314s0016</name>
</gene>
<dbReference type="Gene3D" id="3.60.21.10">
    <property type="match status" value="1"/>
</dbReference>
<feature type="active site" description="Proton donor/acceptor" evidence="9">
    <location>
        <position position="432"/>
    </location>
</feature>
<dbReference type="Gene3D" id="1.25.40.10">
    <property type="entry name" value="Tetratricopeptide repeat domain"/>
    <property type="match status" value="1"/>
</dbReference>
<feature type="region of interest" description="Disordered" evidence="10">
    <location>
        <begin position="49"/>
        <end position="135"/>
    </location>
</feature>
<dbReference type="PANTHER" id="PTHR45668">
    <property type="entry name" value="SERINE/THREONINE-PROTEIN PHOSPHATASE 5-RELATED"/>
    <property type="match status" value="1"/>
</dbReference>
<dbReference type="Pfam" id="PF08321">
    <property type="entry name" value="PPP5"/>
    <property type="match status" value="1"/>
</dbReference>
<evidence type="ECO:0000256" key="5">
    <source>
        <dbReference type="ARBA" id="ARBA00022737"/>
    </source>
</evidence>
<evidence type="ECO:0000256" key="10">
    <source>
        <dbReference type="SAM" id="MobiDB-lite"/>
    </source>
</evidence>
<evidence type="ECO:0000313" key="12">
    <source>
        <dbReference type="EMBL" id="OSX74013.1"/>
    </source>
</evidence>
<evidence type="ECO:0000313" key="13">
    <source>
        <dbReference type="Proteomes" id="UP000218209"/>
    </source>
</evidence>
<dbReference type="OrthoDB" id="445564at2759"/>
<dbReference type="AlphaFoldDB" id="A0A1X6P040"/>
<protein>
    <recommendedName>
        <fullName evidence="3">protein-serine/threonine phosphatase</fullName>
        <ecNumber evidence="3">3.1.3.16</ecNumber>
    </recommendedName>
</protein>
<dbReference type="PIRSF" id="PIRSF033096">
    <property type="entry name" value="PPPtase_5"/>
    <property type="match status" value="1"/>
</dbReference>
<dbReference type="Proteomes" id="UP000218209">
    <property type="component" value="Unassembled WGS sequence"/>
</dbReference>
<evidence type="ECO:0000256" key="6">
    <source>
        <dbReference type="ARBA" id="ARBA00022801"/>
    </source>
</evidence>
<dbReference type="EMBL" id="KV918968">
    <property type="protein sequence ID" value="OSX74013.1"/>
    <property type="molecule type" value="Genomic_DNA"/>
</dbReference>
<dbReference type="SUPFAM" id="SSF56300">
    <property type="entry name" value="Metallo-dependent phosphatases"/>
    <property type="match status" value="1"/>
</dbReference>
<evidence type="ECO:0000256" key="4">
    <source>
        <dbReference type="ARBA" id="ARBA00022723"/>
    </source>
</evidence>
<proteinExistence type="inferred from homology"/>
<evidence type="ECO:0000256" key="1">
    <source>
        <dbReference type="ARBA" id="ARBA00001936"/>
    </source>
</evidence>
<keyword evidence="13" id="KW-1185">Reference proteome</keyword>
<dbReference type="GO" id="GO:0004722">
    <property type="term" value="F:protein serine/threonine phosphatase activity"/>
    <property type="evidence" value="ECO:0007669"/>
    <property type="project" value="UniProtKB-EC"/>
</dbReference>